<dbReference type="InterPro" id="IPR002182">
    <property type="entry name" value="NB-ARC"/>
</dbReference>
<evidence type="ECO:0000313" key="7">
    <source>
        <dbReference type="Proteomes" id="UP000002051"/>
    </source>
</evidence>
<dbReference type="SUPFAM" id="SSF52200">
    <property type="entry name" value="Toll/Interleukin receptor TIR domain"/>
    <property type="match status" value="1"/>
</dbReference>
<dbReference type="GO" id="GO:0007165">
    <property type="term" value="P:signal transduction"/>
    <property type="evidence" value="ECO:0007669"/>
    <property type="project" value="InterPro"/>
</dbReference>
<dbReference type="Gene3D" id="3.40.50.300">
    <property type="entry name" value="P-loop containing nucleotide triphosphate hydrolases"/>
    <property type="match status" value="1"/>
</dbReference>
<keyword evidence="1" id="KW-0433">Leucine-rich repeat</keyword>
<dbReference type="HOGENOM" id="CLU_001561_1_1_1"/>
<dbReference type="Pfam" id="PF00931">
    <property type="entry name" value="NB-ARC"/>
    <property type="match status" value="1"/>
</dbReference>
<dbReference type="InterPro" id="IPR044974">
    <property type="entry name" value="Disease_R_plants"/>
</dbReference>
<keyword evidence="2" id="KW-0677">Repeat</keyword>
<dbReference type="eggNOG" id="ENOG502QQJE">
    <property type="taxonomic scope" value="Eukaryota"/>
</dbReference>
<keyword evidence="7" id="KW-1185">Reference proteome</keyword>
<dbReference type="Gene3D" id="3.80.10.10">
    <property type="entry name" value="Ribonuclease Inhibitor"/>
    <property type="match status" value="1"/>
</dbReference>
<dbReference type="GO" id="GO:0006952">
    <property type="term" value="P:defense response"/>
    <property type="evidence" value="ECO:0007669"/>
    <property type="project" value="InterPro"/>
</dbReference>
<dbReference type="SMART" id="SM00255">
    <property type="entry name" value="TIR"/>
    <property type="match status" value="1"/>
</dbReference>
<accession>G7LF30</accession>
<dbReference type="Pfam" id="PF01582">
    <property type="entry name" value="TIR"/>
    <property type="match status" value="1"/>
</dbReference>
<feature type="domain" description="TIR" evidence="4">
    <location>
        <begin position="11"/>
        <end position="182"/>
    </location>
</feature>
<keyword evidence="3" id="KW-0520">NAD</keyword>
<name>G7LF30_MEDTR</name>
<dbReference type="InterPro" id="IPR042197">
    <property type="entry name" value="Apaf_helical"/>
</dbReference>
<proteinExistence type="predicted"/>
<sequence>MSSSSSSTPQWVYDVFLNFRGEDTRSSFVSHLHAALSNAGINTFLDDKKLEKGEELGPELLRAIEVSRISIIVFSKSYITSSWCLKELEQIMKCRKNYGQVVMPIFYHVDPSALRHQKDGYGKALQATAKRRPSGGERRKYALSNWKIALTEAANISGWDINKSSNEGELMPLIIEDVRRKLNSRLMSITEFPVGLHTRVQQVIQFIEKQSSKVCMIGIWGMGGSGKTTTARDIYNKIHRKFVDHSFIENIREVYEKENRGITHLQEQLLSNVLKTIEKRFMRKKTLIVLDDVSTLEQVEALCINCKCFGAGSVLIVTSRDVRILKLLKVDRIYNIKEMDENKSLELFCWHAFREPSPKGDFSELSRRIVVYCRGLPLALEVIGSYLRDRTIQEWISVLSKLERIPDDKVHEKLRISYDGLKNDTEKDIFLDICCFFIGKDRAYVSEIIDGCDFYAGIGITVLIERSLLKIEKSNKLGMHSLLRDMGREIVRKRSIKEPGKRSRLWFHKDAHKVLTEKTPRSAMVDIKTVEGLVLMSQNTNDVCIETNTFKEMKNLRLLKLHHVDLTGAFGFLSKELRWLHWQGFTHEYIPDDFFLGNLVVFELKHSNIKQVWNETKLMKNLKILNLSHSKYLTSTPDFSKLPNLEKLIMKDCPSLSEVHQSIGGLRNLLLINLKDCTSLSNLPKKINQLKSLTTLIISGCSKIDKLEEGIVQMESLTTLVIKDTGVKEVPYSVVRLKSIGYISLCGYEGLSEDVFHSIIQSWMSPTMNNLPHNNLDFLKPIVKSLAQLRTVWIQCHSKNQLTQELKIIFDDQYYINCTESEALQIPNTSSRSQLIGMGSCRTVVYTLGNSMSQGLTINDSGNFFLPSGNYPSCLVYTSEGPSTPFQVPKDIDCYMEGIVLCVVYSSTSENMAGECLTSVLIINYTKCTIQIYKRDTVVSFNDEDWKNVTSNLGPGDDVKIYVAFEHGLIVKKTTVYLISGQSIIMEVDEANMEMEPSEEVNVQPSHEANVQSSPIMKMKQLSKPNKSIFASIPNKMGAFFCLNNF</sequence>
<organism evidence="5 7">
    <name type="scientific">Medicago truncatula</name>
    <name type="common">Barrel medic</name>
    <name type="synonym">Medicago tribuloides</name>
    <dbReference type="NCBI Taxonomy" id="3880"/>
    <lineage>
        <taxon>Eukaryota</taxon>
        <taxon>Viridiplantae</taxon>
        <taxon>Streptophyta</taxon>
        <taxon>Embryophyta</taxon>
        <taxon>Tracheophyta</taxon>
        <taxon>Spermatophyta</taxon>
        <taxon>Magnoliopsida</taxon>
        <taxon>eudicotyledons</taxon>
        <taxon>Gunneridae</taxon>
        <taxon>Pentapetalae</taxon>
        <taxon>rosids</taxon>
        <taxon>fabids</taxon>
        <taxon>Fabales</taxon>
        <taxon>Fabaceae</taxon>
        <taxon>Papilionoideae</taxon>
        <taxon>50 kb inversion clade</taxon>
        <taxon>NPAAA clade</taxon>
        <taxon>Hologalegina</taxon>
        <taxon>IRL clade</taxon>
        <taxon>Trifolieae</taxon>
        <taxon>Medicago</taxon>
    </lineage>
</organism>
<dbReference type="Pfam" id="PF23282">
    <property type="entry name" value="WHD_ROQ1"/>
    <property type="match status" value="1"/>
</dbReference>
<dbReference type="AlphaFoldDB" id="G7LF30"/>
<evidence type="ECO:0000313" key="6">
    <source>
        <dbReference type="EnsemblPlants" id="AET01388"/>
    </source>
</evidence>
<dbReference type="GO" id="GO:0043531">
    <property type="term" value="F:ADP binding"/>
    <property type="evidence" value="ECO:0007669"/>
    <property type="project" value="InterPro"/>
</dbReference>
<protein>
    <submittedName>
        <fullName evidence="5">Disease resistance protein (TIR-NBS-LRR class)</fullName>
    </submittedName>
</protein>
<evidence type="ECO:0000256" key="1">
    <source>
        <dbReference type="ARBA" id="ARBA00022614"/>
    </source>
</evidence>
<dbReference type="Gene3D" id="1.10.8.430">
    <property type="entry name" value="Helical domain of apoptotic protease-activating factors"/>
    <property type="match status" value="1"/>
</dbReference>
<dbReference type="PRINTS" id="PR00364">
    <property type="entry name" value="DISEASERSIST"/>
</dbReference>
<dbReference type="Gene3D" id="3.40.50.10140">
    <property type="entry name" value="Toll/interleukin-1 receptor homology (TIR) domain"/>
    <property type="match status" value="1"/>
</dbReference>
<gene>
    <name evidence="5" type="ordered locus">MTR_8g011950</name>
</gene>
<reference evidence="5 7" key="2">
    <citation type="journal article" date="2014" name="BMC Genomics">
        <title>An improved genome release (version Mt4.0) for the model legume Medicago truncatula.</title>
        <authorList>
            <person name="Tang H."/>
            <person name="Krishnakumar V."/>
            <person name="Bidwell S."/>
            <person name="Rosen B."/>
            <person name="Chan A."/>
            <person name="Zhou S."/>
            <person name="Gentzbittel L."/>
            <person name="Childs K.L."/>
            <person name="Yandell M."/>
            <person name="Gundlach H."/>
            <person name="Mayer K.F."/>
            <person name="Schwartz D.C."/>
            <person name="Town C.D."/>
        </authorList>
    </citation>
    <scope>GENOME REANNOTATION</scope>
    <source>
        <strain evidence="6 7">cv. Jemalong A17</strain>
    </source>
</reference>
<evidence type="ECO:0000256" key="3">
    <source>
        <dbReference type="ARBA" id="ARBA00023027"/>
    </source>
</evidence>
<dbReference type="InterPro" id="IPR035897">
    <property type="entry name" value="Toll_tir_struct_dom_sf"/>
</dbReference>
<dbReference type="PANTHER" id="PTHR11017">
    <property type="entry name" value="LEUCINE-RICH REPEAT-CONTAINING PROTEIN"/>
    <property type="match status" value="1"/>
</dbReference>
<accession>A0A0C3XWJ9</accession>
<dbReference type="EnsemblPlants" id="AET01388">
    <property type="protein sequence ID" value="AET01388"/>
    <property type="gene ID" value="MTR_8g011950"/>
</dbReference>
<dbReference type="InterPro" id="IPR032675">
    <property type="entry name" value="LRR_dom_sf"/>
</dbReference>
<dbReference type="SUPFAM" id="SSF52058">
    <property type="entry name" value="L domain-like"/>
    <property type="match status" value="1"/>
</dbReference>
<reference evidence="6" key="3">
    <citation type="submission" date="2015-04" db="UniProtKB">
        <authorList>
            <consortium name="EnsemblPlants"/>
        </authorList>
    </citation>
    <scope>IDENTIFICATION</scope>
    <source>
        <strain evidence="6">cv. Jemalong A17</strain>
    </source>
</reference>
<dbReference type="PANTHER" id="PTHR11017:SF560">
    <property type="entry name" value="RESISTANCE PROTEIN (TIR-NBS-LRR CLASS), PUTATIVE-RELATED"/>
    <property type="match status" value="1"/>
</dbReference>
<dbReference type="PaxDb" id="3880-AET01388"/>
<reference evidence="5 7" key="1">
    <citation type="journal article" date="2011" name="Nature">
        <title>The Medicago genome provides insight into the evolution of rhizobial symbioses.</title>
        <authorList>
            <person name="Young N.D."/>
            <person name="Debelle F."/>
            <person name="Oldroyd G.E."/>
            <person name="Geurts R."/>
            <person name="Cannon S.B."/>
            <person name="Udvardi M.K."/>
            <person name="Benedito V.A."/>
            <person name="Mayer K.F."/>
            <person name="Gouzy J."/>
            <person name="Schoof H."/>
            <person name="Van de Peer Y."/>
            <person name="Proost S."/>
            <person name="Cook D.R."/>
            <person name="Meyers B.C."/>
            <person name="Spannagl M."/>
            <person name="Cheung F."/>
            <person name="De Mita S."/>
            <person name="Krishnakumar V."/>
            <person name="Gundlach H."/>
            <person name="Zhou S."/>
            <person name="Mudge J."/>
            <person name="Bharti A.K."/>
            <person name="Murray J.D."/>
            <person name="Naoumkina M.A."/>
            <person name="Rosen B."/>
            <person name="Silverstein K.A."/>
            <person name="Tang H."/>
            <person name="Rombauts S."/>
            <person name="Zhao P.X."/>
            <person name="Zhou P."/>
            <person name="Barbe V."/>
            <person name="Bardou P."/>
            <person name="Bechner M."/>
            <person name="Bellec A."/>
            <person name="Berger A."/>
            <person name="Berges H."/>
            <person name="Bidwell S."/>
            <person name="Bisseling T."/>
            <person name="Choisne N."/>
            <person name="Couloux A."/>
            <person name="Denny R."/>
            <person name="Deshpande S."/>
            <person name="Dai X."/>
            <person name="Doyle J.J."/>
            <person name="Dudez A.M."/>
            <person name="Farmer A.D."/>
            <person name="Fouteau S."/>
            <person name="Franken C."/>
            <person name="Gibelin C."/>
            <person name="Gish J."/>
            <person name="Goldstein S."/>
            <person name="Gonzalez A.J."/>
            <person name="Green P.J."/>
            <person name="Hallab A."/>
            <person name="Hartog M."/>
            <person name="Hua A."/>
            <person name="Humphray S.J."/>
            <person name="Jeong D.H."/>
            <person name="Jing Y."/>
            <person name="Jocker A."/>
            <person name="Kenton S.M."/>
            <person name="Kim D.J."/>
            <person name="Klee K."/>
            <person name="Lai H."/>
            <person name="Lang C."/>
            <person name="Lin S."/>
            <person name="Macmil S.L."/>
            <person name="Magdelenat G."/>
            <person name="Matthews L."/>
            <person name="McCorrison J."/>
            <person name="Monaghan E.L."/>
            <person name="Mun J.H."/>
            <person name="Najar F.Z."/>
            <person name="Nicholson C."/>
            <person name="Noirot C."/>
            <person name="O'Bleness M."/>
            <person name="Paule C.R."/>
            <person name="Poulain J."/>
            <person name="Prion F."/>
            <person name="Qin B."/>
            <person name="Qu C."/>
            <person name="Retzel E.F."/>
            <person name="Riddle C."/>
            <person name="Sallet E."/>
            <person name="Samain S."/>
            <person name="Samson N."/>
            <person name="Sanders I."/>
            <person name="Saurat O."/>
            <person name="Scarpelli C."/>
            <person name="Schiex T."/>
            <person name="Segurens B."/>
            <person name="Severin A.J."/>
            <person name="Sherrier D.J."/>
            <person name="Shi R."/>
            <person name="Sims S."/>
            <person name="Singer S.R."/>
            <person name="Sinharoy S."/>
            <person name="Sterck L."/>
            <person name="Viollet A."/>
            <person name="Wang B.B."/>
            <person name="Wang K."/>
            <person name="Wang M."/>
            <person name="Wang X."/>
            <person name="Warfsmann J."/>
            <person name="Weissenbach J."/>
            <person name="White D.D."/>
            <person name="White J.D."/>
            <person name="Wiley G.B."/>
            <person name="Wincker P."/>
            <person name="Xing Y."/>
            <person name="Yang L."/>
            <person name="Yao Z."/>
            <person name="Ying F."/>
            <person name="Zhai J."/>
            <person name="Zhou L."/>
            <person name="Zuber A."/>
            <person name="Denarie J."/>
            <person name="Dixon R.A."/>
            <person name="May G.D."/>
            <person name="Schwartz D.C."/>
            <person name="Rogers J."/>
            <person name="Quetier F."/>
            <person name="Town C.D."/>
            <person name="Roe B.A."/>
        </authorList>
    </citation>
    <scope>NUCLEOTIDE SEQUENCE [LARGE SCALE GENOMIC DNA]</scope>
    <source>
        <strain evidence="5">A17</strain>
        <strain evidence="6 7">cv. Jemalong A17</strain>
    </source>
</reference>
<dbReference type="InterPro" id="IPR058192">
    <property type="entry name" value="WHD_ROQ1-like"/>
</dbReference>
<dbReference type="InterPro" id="IPR027417">
    <property type="entry name" value="P-loop_NTPase"/>
</dbReference>
<dbReference type="SUPFAM" id="SSF52540">
    <property type="entry name" value="P-loop containing nucleoside triphosphate hydrolases"/>
    <property type="match status" value="1"/>
</dbReference>
<evidence type="ECO:0000313" key="5">
    <source>
        <dbReference type="EMBL" id="AET01388.2"/>
    </source>
</evidence>
<dbReference type="FunFam" id="3.40.50.10140:FF:000007">
    <property type="entry name" value="Disease resistance protein (TIR-NBS-LRR class)"/>
    <property type="match status" value="1"/>
</dbReference>
<evidence type="ECO:0000256" key="2">
    <source>
        <dbReference type="ARBA" id="ARBA00022737"/>
    </source>
</evidence>
<dbReference type="EMBL" id="CM001224">
    <property type="protein sequence ID" value="AET01388.2"/>
    <property type="molecule type" value="Genomic_DNA"/>
</dbReference>
<dbReference type="InterPro" id="IPR000157">
    <property type="entry name" value="TIR_dom"/>
</dbReference>
<dbReference type="Proteomes" id="UP000002051">
    <property type="component" value="Chromosome 8"/>
</dbReference>
<evidence type="ECO:0000259" key="4">
    <source>
        <dbReference type="PROSITE" id="PS50104"/>
    </source>
</evidence>
<dbReference type="PROSITE" id="PS50104">
    <property type="entry name" value="TIR"/>
    <property type="match status" value="1"/>
</dbReference>